<name>D9QMG8_BRESC</name>
<proteinExistence type="predicted"/>
<dbReference type="InterPro" id="IPR006665">
    <property type="entry name" value="OmpA-like"/>
</dbReference>
<dbReference type="HOGENOM" id="CLU_777725_0_0_5"/>
<dbReference type="Pfam" id="PF00691">
    <property type="entry name" value="OmpA"/>
    <property type="match status" value="1"/>
</dbReference>
<evidence type="ECO:0000256" key="3">
    <source>
        <dbReference type="ARBA" id="ARBA00023237"/>
    </source>
</evidence>
<dbReference type="EMBL" id="CP002102">
    <property type="protein sequence ID" value="ADL00138.1"/>
    <property type="molecule type" value="Genomic_DNA"/>
</dbReference>
<dbReference type="AlphaFoldDB" id="D9QMG8"/>
<evidence type="ECO:0000256" key="4">
    <source>
        <dbReference type="PROSITE-ProRule" id="PRU00473"/>
    </source>
</evidence>
<organism evidence="8 9">
    <name type="scientific">Brevundimonas subvibrioides (strain ATCC 15264 / DSM 4735 / LMG 14903 / NBRC 16000 / CB 81)</name>
    <name type="common">Caulobacter subvibrioides</name>
    <dbReference type="NCBI Taxonomy" id="633149"/>
    <lineage>
        <taxon>Bacteria</taxon>
        <taxon>Pseudomonadati</taxon>
        <taxon>Pseudomonadota</taxon>
        <taxon>Alphaproteobacteria</taxon>
        <taxon>Caulobacterales</taxon>
        <taxon>Caulobacteraceae</taxon>
        <taxon>Brevundimonas</taxon>
    </lineage>
</organism>
<protein>
    <submittedName>
        <fullName evidence="8">OmpA/MotB domain protein</fullName>
    </submittedName>
</protein>
<feature type="chain" id="PRO_5003127116" evidence="6">
    <location>
        <begin position="21"/>
        <end position="356"/>
    </location>
</feature>
<dbReference type="PRINTS" id="PR01021">
    <property type="entry name" value="OMPADOMAIN"/>
</dbReference>
<feature type="domain" description="OmpA-like" evidence="7">
    <location>
        <begin position="218"/>
        <end position="336"/>
    </location>
</feature>
<reference evidence="9" key="1">
    <citation type="journal article" date="2011" name="J. Bacteriol.">
        <title>Genome sequences of eight morphologically diverse alphaproteobacteria.</title>
        <authorList>
            <consortium name="US DOE Joint Genome Institute"/>
            <person name="Brown P.J."/>
            <person name="Kysela D.T."/>
            <person name="Buechlein A."/>
            <person name="Hemmerich C."/>
            <person name="Brun Y.V."/>
        </authorList>
    </citation>
    <scope>NUCLEOTIDE SEQUENCE [LARGE SCALE GENOMIC DNA]</scope>
    <source>
        <strain evidence="9">ATCC 15264 / DSM 4735 / LMG 14903 / NBRC 16000 / CB 81</strain>
    </source>
</reference>
<dbReference type="InterPro" id="IPR050330">
    <property type="entry name" value="Bact_OuterMem_StrucFunc"/>
</dbReference>
<evidence type="ECO:0000313" key="9">
    <source>
        <dbReference type="Proteomes" id="UP000002696"/>
    </source>
</evidence>
<evidence type="ECO:0000256" key="1">
    <source>
        <dbReference type="ARBA" id="ARBA00004442"/>
    </source>
</evidence>
<dbReference type="BioCyc" id="BSUB633149:G1GM8-824-MONOMER"/>
<dbReference type="Gene3D" id="3.30.1330.60">
    <property type="entry name" value="OmpA-like domain"/>
    <property type="match status" value="1"/>
</dbReference>
<comment type="subcellular location">
    <subcellularLocation>
        <location evidence="1">Cell outer membrane</location>
    </subcellularLocation>
</comment>
<dbReference type="GO" id="GO:0009279">
    <property type="term" value="C:cell outer membrane"/>
    <property type="evidence" value="ECO:0007669"/>
    <property type="project" value="UniProtKB-SubCell"/>
</dbReference>
<dbReference type="STRING" id="633149.Bresu_0824"/>
<dbReference type="OrthoDB" id="7564551at2"/>
<dbReference type="eggNOG" id="COG2885">
    <property type="taxonomic scope" value="Bacteria"/>
</dbReference>
<dbReference type="RefSeq" id="WP_013268241.1">
    <property type="nucleotide sequence ID" value="NC_014375.1"/>
</dbReference>
<dbReference type="InterPro" id="IPR006664">
    <property type="entry name" value="OMP_bac"/>
</dbReference>
<dbReference type="PANTHER" id="PTHR30329:SF21">
    <property type="entry name" value="LIPOPROTEIN YIAD-RELATED"/>
    <property type="match status" value="1"/>
</dbReference>
<feature type="signal peptide" evidence="6">
    <location>
        <begin position="1"/>
        <end position="20"/>
    </location>
</feature>
<dbReference type="SUPFAM" id="SSF103088">
    <property type="entry name" value="OmpA-like"/>
    <property type="match status" value="1"/>
</dbReference>
<feature type="region of interest" description="Disordered" evidence="5">
    <location>
        <begin position="334"/>
        <end position="356"/>
    </location>
</feature>
<dbReference type="InterPro" id="IPR036737">
    <property type="entry name" value="OmpA-like_sf"/>
</dbReference>
<keyword evidence="6" id="KW-0732">Signal</keyword>
<evidence type="ECO:0000259" key="7">
    <source>
        <dbReference type="PROSITE" id="PS51123"/>
    </source>
</evidence>
<sequence length="356" mass="36504">MRRTGLAALAALAVAALAVAACDGGAGGGRGMEGAPLDLQVVHPNGVVFQVASIQAKPDETVVNLTVLNGRTREIELLSGNEDRNFLIADSGEKLLLAPPAGNTRLSVPAGQTVDVRLVFSGELPRTERATVVLNESGSGDNRSTSNPRFQAMLPLDGAFGGGTALGASQMSGMRPVAVSTLRTSAGTGSLAGGAGVATSSLATVQALKSDLGAIETDRGTVVALSGDVTFDFDQATIRPDARPTLDRLAELIQATGGTGRIAIEGHTDSEGTDAYNHDLSERRAEAVKAYLVPRGTSGDRLEAMGIGEARPAVANDDDAGRRRNRRVEVILPGSISANPVRPRPSGGTSTLTPVP</sequence>
<feature type="compositionally biased region" description="Polar residues" evidence="5">
    <location>
        <begin position="347"/>
        <end position="356"/>
    </location>
</feature>
<dbReference type="KEGG" id="bsb:Bresu_0824"/>
<dbReference type="Proteomes" id="UP000002696">
    <property type="component" value="Chromosome"/>
</dbReference>
<dbReference type="CDD" id="cd07185">
    <property type="entry name" value="OmpA_C-like"/>
    <property type="match status" value="1"/>
</dbReference>
<dbReference type="PROSITE" id="PS51257">
    <property type="entry name" value="PROKAR_LIPOPROTEIN"/>
    <property type="match status" value="1"/>
</dbReference>
<evidence type="ECO:0000256" key="6">
    <source>
        <dbReference type="SAM" id="SignalP"/>
    </source>
</evidence>
<dbReference type="PROSITE" id="PS51123">
    <property type="entry name" value="OMPA_2"/>
    <property type="match status" value="1"/>
</dbReference>
<accession>D9QMG8</accession>
<evidence type="ECO:0000256" key="5">
    <source>
        <dbReference type="SAM" id="MobiDB-lite"/>
    </source>
</evidence>
<keyword evidence="2 4" id="KW-0472">Membrane</keyword>
<keyword evidence="3" id="KW-0998">Cell outer membrane</keyword>
<evidence type="ECO:0000256" key="2">
    <source>
        <dbReference type="ARBA" id="ARBA00023136"/>
    </source>
</evidence>
<keyword evidence="9" id="KW-1185">Reference proteome</keyword>
<dbReference type="InParanoid" id="D9QMG8"/>
<dbReference type="PANTHER" id="PTHR30329">
    <property type="entry name" value="STATOR ELEMENT OF FLAGELLAR MOTOR COMPLEX"/>
    <property type="match status" value="1"/>
</dbReference>
<evidence type="ECO:0000313" key="8">
    <source>
        <dbReference type="EMBL" id="ADL00138.1"/>
    </source>
</evidence>
<gene>
    <name evidence="8" type="ordered locus">Bresu_0824</name>
</gene>